<accession>A0AAE3U132</accession>
<name>A0AAE3U132_9HYPH</name>
<proteinExistence type="predicted"/>
<evidence type="ECO:0000259" key="2">
    <source>
        <dbReference type="PROSITE" id="PS50125"/>
    </source>
</evidence>
<dbReference type="GO" id="GO:0004016">
    <property type="term" value="F:adenylate cyclase activity"/>
    <property type="evidence" value="ECO:0007669"/>
    <property type="project" value="UniProtKB-ARBA"/>
</dbReference>
<evidence type="ECO:0000256" key="1">
    <source>
        <dbReference type="SAM" id="Phobius"/>
    </source>
</evidence>
<keyword evidence="4" id="KW-1185">Reference proteome</keyword>
<feature type="domain" description="Guanylate cyclase" evidence="2">
    <location>
        <begin position="157"/>
        <end position="286"/>
    </location>
</feature>
<dbReference type="InterPro" id="IPR001054">
    <property type="entry name" value="A/G_cyclase"/>
</dbReference>
<sequence>MAPRIHLLDLVILLLAVAAGGGVYAILEYGGGALVGATYALFMCLPILALERGLLFPRLYHWVRAQTTPVFFILALLITFALMTCGSTIAGILVWATGLYDFTWDRAITPSFRASVYALVLSLVIVFVLRVRELLGRDVFASLLSGRYRRPTQESRVFLFVDLADSTTFAERHGDLRTQEYLGAIFASLAEPVRRHNGAIVDYVGDCAIITWPLDRALKHAECVECVFDIFEQIEADSAYWIENFGETPRLRAALHGGAIITAEIGVDRHKITFFGDTVNTTSRIEGLCKTLGRPFLMSSDLFDRISLPATVKAEYLGEHSVKGRGQALGVYALSR</sequence>
<dbReference type="PANTHER" id="PTHR43081">
    <property type="entry name" value="ADENYLATE CYCLASE, TERMINAL-DIFFERENTIATION SPECIFIC-RELATED"/>
    <property type="match status" value="1"/>
</dbReference>
<dbReference type="EMBL" id="JALDYZ010000002">
    <property type="protein sequence ID" value="MDI7921192.1"/>
    <property type="molecule type" value="Genomic_DNA"/>
</dbReference>
<dbReference type="RefSeq" id="WP_311785374.1">
    <property type="nucleotide sequence ID" value="NZ_JALDYY010000002.1"/>
</dbReference>
<dbReference type="Gene3D" id="3.30.70.1230">
    <property type="entry name" value="Nucleotide cyclase"/>
    <property type="match status" value="1"/>
</dbReference>
<organism evidence="3 4">
    <name type="scientific">Ferirhizobium litorale</name>
    <dbReference type="NCBI Taxonomy" id="2927786"/>
    <lineage>
        <taxon>Bacteria</taxon>
        <taxon>Pseudomonadati</taxon>
        <taxon>Pseudomonadota</taxon>
        <taxon>Alphaproteobacteria</taxon>
        <taxon>Hyphomicrobiales</taxon>
        <taxon>Rhizobiaceae</taxon>
        <taxon>Ferirhizobium</taxon>
    </lineage>
</organism>
<keyword evidence="1" id="KW-1133">Transmembrane helix</keyword>
<dbReference type="InterPro" id="IPR029787">
    <property type="entry name" value="Nucleotide_cyclase"/>
</dbReference>
<dbReference type="SUPFAM" id="SSF55073">
    <property type="entry name" value="Nucleotide cyclase"/>
    <property type="match status" value="1"/>
</dbReference>
<gene>
    <name evidence="3" type="ORF">MRS75_03735</name>
</gene>
<dbReference type="SMART" id="SM00044">
    <property type="entry name" value="CYCc"/>
    <property type="match status" value="1"/>
</dbReference>
<feature type="transmembrane region" description="Helical" evidence="1">
    <location>
        <begin position="70"/>
        <end position="94"/>
    </location>
</feature>
<feature type="transmembrane region" description="Helical" evidence="1">
    <location>
        <begin position="7"/>
        <end position="27"/>
    </location>
</feature>
<dbReference type="PANTHER" id="PTHR43081:SF1">
    <property type="entry name" value="ADENYLATE CYCLASE, TERMINAL-DIFFERENTIATION SPECIFIC"/>
    <property type="match status" value="1"/>
</dbReference>
<reference evidence="3" key="1">
    <citation type="submission" date="2022-03" db="EMBL/GenBank/DDBJ databases">
        <title>Fererhizobium litorale gen. nov., sp. nov., isolated from sandy sediments of the Sea of Japan seashore.</title>
        <authorList>
            <person name="Romanenko L."/>
            <person name="Kurilenko V."/>
            <person name="Otstavnykh N."/>
            <person name="Svetashev V."/>
            <person name="Tekutyeva L."/>
            <person name="Isaeva M."/>
            <person name="Mikhailov V."/>
        </authorList>
    </citation>
    <scope>NUCLEOTIDE SEQUENCE</scope>
    <source>
        <strain evidence="3">KMM 9576</strain>
    </source>
</reference>
<comment type="caution">
    <text evidence="3">The sequence shown here is derived from an EMBL/GenBank/DDBJ whole genome shotgun (WGS) entry which is preliminary data.</text>
</comment>
<dbReference type="AlphaFoldDB" id="A0AAE3U132"/>
<keyword evidence="1" id="KW-0472">Membrane</keyword>
<feature type="transmembrane region" description="Helical" evidence="1">
    <location>
        <begin position="33"/>
        <end position="50"/>
    </location>
</feature>
<evidence type="ECO:0000313" key="3">
    <source>
        <dbReference type="EMBL" id="MDI7921192.1"/>
    </source>
</evidence>
<dbReference type="Proteomes" id="UP001161580">
    <property type="component" value="Unassembled WGS sequence"/>
</dbReference>
<dbReference type="InterPro" id="IPR050697">
    <property type="entry name" value="Adenylyl/Guanylyl_Cyclase_3/4"/>
</dbReference>
<dbReference type="PROSITE" id="PS50125">
    <property type="entry name" value="GUANYLATE_CYCLASE_2"/>
    <property type="match status" value="1"/>
</dbReference>
<dbReference type="CDD" id="cd07302">
    <property type="entry name" value="CHD"/>
    <property type="match status" value="1"/>
</dbReference>
<dbReference type="GO" id="GO:0035556">
    <property type="term" value="P:intracellular signal transduction"/>
    <property type="evidence" value="ECO:0007669"/>
    <property type="project" value="InterPro"/>
</dbReference>
<keyword evidence="1" id="KW-0812">Transmembrane</keyword>
<feature type="transmembrane region" description="Helical" evidence="1">
    <location>
        <begin position="114"/>
        <end position="131"/>
    </location>
</feature>
<dbReference type="Pfam" id="PF00211">
    <property type="entry name" value="Guanylate_cyc"/>
    <property type="match status" value="1"/>
</dbReference>
<protein>
    <submittedName>
        <fullName evidence="3">Adenylate/guanylate cyclase domain-containing protein</fullName>
    </submittedName>
</protein>
<evidence type="ECO:0000313" key="4">
    <source>
        <dbReference type="Proteomes" id="UP001161580"/>
    </source>
</evidence>
<dbReference type="GO" id="GO:0009190">
    <property type="term" value="P:cyclic nucleotide biosynthetic process"/>
    <property type="evidence" value="ECO:0007669"/>
    <property type="project" value="InterPro"/>
</dbReference>